<proteinExistence type="predicted"/>
<evidence type="ECO:0008006" key="3">
    <source>
        <dbReference type="Google" id="ProtNLM"/>
    </source>
</evidence>
<dbReference type="EMBL" id="LIXZ01000002">
    <property type="protein sequence ID" value="KPL60846.1"/>
    <property type="molecule type" value="Genomic_DNA"/>
</dbReference>
<evidence type="ECO:0000313" key="1">
    <source>
        <dbReference type="EMBL" id="KPL60846.1"/>
    </source>
</evidence>
<dbReference type="Proteomes" id="UP000050398">
    <property type="component" value="Unassembled WGS sequence"/>
</dbReference>
<reference evidence="1 2" key="1">
    <citation type="submission" date="2015-08" db="EMBL/GenBank/DDBJ databases">
        <title>Draft Genome Sequence of Bacillus vietnamensis UCD-SED5.</title>
        <authorList>
            <person name="Lee R.D."/>
            <person name="Jospin G."/>
            <person name="Lang J.M."/>
            <person name="Coil D.A."/>
            <person name="Eisen J.A."/>
        </authorList>
    </citation>
    <scope>NUCLEOTIDE SEQUENCE [LARGE SCALE GENOMIC DNA]</scope>
    <source>
        <strain evidence="1 2">UCD-SED5</strain>
    </source>
</reference>
<organism evidence="1 2">
    <name type="scientific">Rossellomorea vietnamensis</name>
    <dbReference type="NCBI Taxonomy" id="218284"/>
    <lineage>
        <taxon>Bacteria</taxon>
        <taxon>Bacillati</taxon>
        <taxon>Bacillota</taxon>
        <taxon>Bacilli</taxon>
        <taxon>Bacillales</taxon>
        <taxon>Bacillaceae</taxon>
        <taxon>Rossellomorea</taxon>
    </lineage>
</organism>
<dbReference type="InterPro" id="IPR011990">
    <property type="entry name" value="TPR-like_helical_dom_sf"/>
</dbReference>
<dbReference type="SUPFAM" id="SSF116965">
    <property type="entry name" value="Hypothetical protein MPN330"/>
    <property type="match status" value="1"/>
</dbReference>
<dbReference type="PATRIC" id="fig|218284.4.peg.777"/>
<dbReference type="Pfam" id="PF14559">
    <property type="entry name" value="TPR_19"/>
    <property type="match status" value="1"/>
</dbReference>
<sequence>MNKGNQEGKGKIVQFPGLKDRLLEKGVQALEKGEAHESSQLLAQAHELEPDNPDINTALVLSLYESKQYDQAGSICKEMLLEGIGDYFEVVDMYLMILIQLHKHGEVIDTINALFDEREVPFEKEEHFRKLLHFSEKVVNGKAAVPEKEEQHEDQTSILTGKSLEEQTLITAQLVHRNIQPYIGELQGVLQDPEAHPFLQTMILNVLKEHGMDKEVVVVKLGMEERVYPGALEDVFESDFFTGVTHALDDLLAQTNPTLFQHAQELLKRHAFLLYPFTLEEDPEEIAAVYAYYTAGMFADAILEEELKGRVDTIQAKGILSRLEELEEISSPNI</sequence>
<comment type="caution">
    <text evidence="1">The sequence shown here is derived from an EMBL/GenBank/DDBJ whole genome shotgun (WGS) entry which is preliminary data.</text>
</comment>
<accession>A0A0P6WJH7</accession>
<dbReference type="SUPFAM" id="SSF48452">
    <property type="entry name" value="TPR-like"/>
    <property type="match status" value="1"/>
</dbReference>
<name>A0A0P6WJH7_9BACI</name>
<protein>
    <recommendedName>
        <fullName evidence="3">Tetratricopeptide repeat protein</fullName>
    </recommendedName>
</protein>
<dbReference type="eggNOG" id="COG0457">
    <property type="taxonomic scope" value="Bacteria"/>
</dbReference>
<dbReference type="AlphaFoldDB" id="A0A0P6WJH7"/>
<dbReference type="RefSeq" id="WP_060670948.1">
    <property type="nucleotide sequence ID" value="NZ_LIXZ01000002.1"/>
</dbReference>
<gene>
    <name evidence="1" type="ORF">AM506_03665</name>
</gene>
<dbReference type="Gene3D" id="1.25.40.10">
    <property type="entry name" value="Tetratricopeptide repeat domain"/>
    <property type="match status" value="1"/>
</dbReference>
<evidence type="ECO:0000313" key="2">
    <source>
        <dbReference type="Proteomes" id="UP000050398"/>
    </source>
</evidence>
<dbReference type="OrthoDB" id="2364593at2"/>